<proteinExistence type="predicted"/>
<evidence type="ECO:0000313" key="1">
    <source>
        <dbReference type="EMBL" id="THE34221.1"/>
    </source>
</evidence>
<sequence>MSCGGADISSPSQECKCKMSEAVHICHIAIFLHGA</sequence>
<comment type="caution">
    <text evidence="1">The sequence shown here is derived from an EMBL/GenBank/DDBJ whole genome shotgun (WGS) entry which is preliminary data.</text>
</comment>
<reference evidence="1 2" key="1">
    <citation type="submission" date="2018-05" db="EMBL/GenBank/DDBJ databases">
        <title>Isolation and genomic analyses of lactose-positive bacteria from faecal samples of preterm neonates.</title>
        <authorList>
            <person name="Chen Y."/>
            <person name="Brook T.C."/>
            <person name="O'Neill I."/>
            <person name="Soe C.Z."/>
            <person name="Hall L.J."/>
            <person name="Hoyles L."/>
        </authorList>
    </citation>
    <scope>NUCLEOTIDE SEQUENCE [LARGE SCALE GENOMIC DNA]</scope>
    <source>
        <strain evidence="1 2">P080C CL</strain>
    </source>
</reference>
<keyword evidence="1" id="KW-0418">Kinase</keyword>
<dbReference type="EMBL" id="QFVP01000019">
    <property type="protein sequence ID" value="THE34221.1"/>
    <property type="molecule type" value="Genomic_DNA"/>
</dbReference>
<dbReference type="GO" id="GO:0016301">
    <property type="term" value="F:kinase activity"/>
    <property type="evidence" value="ECO:0007669"/>
    <property type="project" value="UniProtKB-KW"/>
</dbReference>
<keyword evidence="1" id="KW-0808">Transferase</keyword>
<keyword evidence="2" id="KW-1185">Reference proteome</keyword>
<name>A0ABY2PR48_9ENTR</name>
<dbReference type="Proteomes" id="UP000306790">
    <property type="component" value="Unassembled WGS sequence"/>
</dbReference>
<gene>
    <name evidence="1" type="ORF">DJ535_22075</name>
</gene>
<organism evidence="1 2">
    <name type="scientific">Citrobacter murliniae</name>
    <dbReference type="NCBI Taxonomy" id="67829"/>
    <lineage>
        <taxon>Bacteria</taxon>
        <taxon>Pseudomonadati</taxon>
        <taxon>Pseudomonadota</taxon>
        <taxon>Gammaproteobacteria</taxon>
        <taxon>Enterobacterales</taxon>
        <taxon>Enterobacteriaceae</taxon>
        <taxon>Citrobacter</taxon>
        <taxon>Citrobacter freundii complex</taxon>
    </lineage>
</organism>
<protein>
    <submittedName>
        <fullName evidence="1">Histidine kinase</fullName>
    </submittedName>
</protein>
<evidence type="ECO:0000313" key="2">
    <source>
        <dbReference type="Proteomes" id="UP000306790"/>
    </source>
</evidence>
<accession>A0ABY2PR48</accession>